<feature type="transmembrane region" description="Helical" evidence="1">
    <location>
        <begin position="43"/>
        <end position="68"/>
    </location>
</feature>
<dbReference type="Proteomes" id="UP000002705">
    <property type="component" value="Chromosome 1"/>
</dbReference>
<dbReference type="EMBL" id="CP000151">
    <property type="protein sequence ID" value="ABB08420.1"/>
    <property type="molecule type" value="Genomic_DNA"/>
</dbReference>
<dbReference type="PATRIC" id="fig|482957.22.peg.1747"/>
<feature type="transmembrane region" description="Helical" evidence="1">
    <location>
        <begin position="74"/>
        <end position="95"/>
    </location>
</feature>
<evidence type="ECO:0008006" key="4">
    <source>
        <dbReference type="Google" id="ProtNLM"/>
    </source>
</evidence>
<dbReference type="KEGG" id="bur:Bcep18194_A4825"/>
<dbReference type="HOGENOM" id="CLU_1902741_0_0_4"/>
<keyword evidence="1" id="KW-1133">Transmembrane helix</keyword>
<keyword evidence="1" id="KW-0812">Transmembrane</keyword>
<organism evidence="2 3">
    <name type="scientific">Burkholderia lata (strain ATCC 17760 / DSM 23089 / LMG 22485 / NCIMB 9086 / R18194 / 383)</name>
    <dbReference type="NCBI Taxonomy" id="482957"/>
    <lineage>
        <taxon>Bacteria</taxon>
        <taxon>Pseudomonadati</taxon>
        <taxon>Pseudomonadota</taxon>
        <taxon>Betaproteobacteria</taxon>
        <taxon>Burkholderiales</taxon>
        <taxon>Burkholderiaceae</taxon>
        <taxon>Burkholderia</taxon>
        <taxon>Burkholderia cepacia complex</taxon>
    </lineage>
</organism>
<protein>
    <recommendedName>
        <fullName evidence="4">Transmembrane protein</fullName>
    </recommendedName>
</protein>
<gene>
    <name evidence="2" type="ordered locus">Bcep18194_A4825</name>
</gene>
<sequence length="133" mass="14129">MPRNRIAERPQPVFRYLANGTIGGSTSDRRPPVSAMKLGRTELFGMGIALGLLAIPAWMLLACILIPLAPSAEWPKNVGLAGLGVPIVAGGTFLYRKIGARPLTWLLLGWLLIASIGGMYLGLLVLIGPVTRG</sequence>
<name>Q39GJ6_BURL3</name>
<proteinExistence type="predicted"/>
<evidence type="ECO:0000256" key="1">
    <source>
        <dbReference type="SAM" id="Phobius"/>
    </source>
</evidence>
<feature type="transmembrane region" description="Helical" evidence="1">
    <location>
        <begin position="107"/>
        <end position="127"/>
    </location>
</feature>
<accession>Q39GJ6</accession>
<dbReference type="RefSeq" id="WP_011351979.1">
    <property type="nucleotide sequence ID" value="NC_007510.1"/>
</dbReference>
<dbReference type="GeneID" id="45094723"/>
<keyword evidence="1" id="KW-0472">Membrane</keyword>
<keyword evidence="3" id="KW-1185">Reference proteome</keyword>
<reference evidence="2" key="1">
    <citation type="submission" date="2009-01" db="EMBL/GenBank/DDBJ databases">
        <title>Complete sequence of chromosome 1 of Burkholderia sp. 383.</title>
        <authorList>
            <consortium name="US DOE Joint Genome Institute"/>
            <person name="Copeland A."/>
            <person name="Lucas S."/>
            <person name="Lapidus A."/>
            <person name="Barry K."/>
            <person name="Detter J.C."/>
            <person name="Glavina T."/>
            <person name="Hammon N."/>
            <person name="Israni S."/>
            <person name="Pitluck S."/>
            <person name="Chain P."/>
            <person name="Malfatti S."/>
            <person name="Shin M."/>
            <person name="Vergez L."/>
            <person name="Schmutz J."/>
            <person name="Larimer F."/>
            <person name="Land M."/>
            <person name="Kyrpides N."/>
            <person name="Lykidis A."/>
            <person name="Richardson P."/>
        </authorList>
    </citation>
    <scope>NUCLEOTIDE SEQUENCE</scope>
    <source>
        <strain evidence="2">383</strain>
    </source>
</reference>
<evidence type="ECO:0000313" key="3">
    <source>
        <dbReference type="Proteomes" id="UP000002705"/>
    </source>
</evidence>
<evidence type="ECO:0000313" key="2">
    <source>
        <dbReference type="EMBL" id="ABB08420.1"/>
    </source>
</evidence>
<dbReference type="AlphaFoldDB" id="Q39GJ6"/>